<evidence type="ECO:0000313" key="1">
    <source>
        <dbReference type="EMBL" id="KAI5684560.1"/>
    </source>
</evidence>
<protein>
    <submittedName>
        <fullName evidence="1">Uncharacterized protein</fullName>
    </submittedName>
</protein>
<name>A0ACC0CHZ3_CATRO</name>
<dbReference type="Proteomes" id="UP001060085">
    <property type="component" value="Linkage Group LG01"/>
</dbReference>
<comment type="caution">
    <text evidence="1">The sequence shown here is derived from an EMBL/GenBank/DDBJ whole genome shotgun (WGS) entry which is preliminary data.</text>
</comment>
<gene>
    <name evidence="1" type="ORF">M9H77_05788</name>
</gene>
<reference evidence="2" key="1">
    <citation type="journal article" date="2023" name="Nat. Plants">
        <title>Single-cell RNA sequencing provides a high-resolution roadmap for understanding the multicellular compartmentation of specialized metabolism.</title>
        <authorList>
            <person name="Sun S."/>
            <person name="Shen X."/>
            <person name="Li Y."/>
            <person name="Li Y."/>
            <person name="Wang S."/>
            <person name="Li R."/>
            <person name="Zhang H."/>
            <person name="Shen G."/>
            <person name="Guo B."/>
            <person name="Wei J."/>
            <person name="Xu J."/>
            <person name="St-Pierre B."/>
            <person name="Chen S."/>
            <person name="Sun C."/>
        </authorList>
    </citation>
    <scope>NUCLEOTIDE SEQUENCE [LARGE SCALE GENOMIC DNA]</scope>
</reference>
<organism evidence="1 2">
    <name type="scientific">Catharanthus roseus</name>
    <name type="common">Madagascar periwinkle</name>
    <name type="synonym">Vinca rosea</name>
    <dbReference type="NCBI Taxonomy" id="4058"/>
    <lineage>
        <taxon>Eukaryota</taxon>
        <taxon>Viridiplantae</taxon>
        <taxon>Streptophyta</taxon>
        <taxon>Embryophyta</taxon>
        <taxon>Tracheophyta</taxon>
        <taxon>Spermatophyta</taxon>
        <taxon>Magnoliopsida</taxon>
        <taxon>eudicotyledons</taxon>
        <taxon>Gunneridae</taxon>
        <taxon>Pentapetalae</taxon>
        <taxon>asterids</taxon>
        <taxon>lamiids</taxon>
        <taxon>Gentianales</taxon>
        <taxon>Apocynaceae</taxon>
        <taxon>Rauvolfioideae</taxon>
        <taxon>Vinceae</taxon>
        <taxon>Catharanthinae</taxon>
        <taxon>Catharanthus</taxon>
    </lineage>
</organism>
<keyword evidence="2" id="KW-1185">Reference proteome</keyword>
<proteinExistence type="predicted"/>
<accession>A0ACC0CHZ3</accession>
<dbReference type="EMBL" id="CM044701">
    <property type="protein sequence ID" value="KAI5684560.1"/>
    <property type="molecule type" value="Genomic_DNA"/>
</dbReference>
<sequence>MAESPETTIPSPSHSPSPLASPFPNKEKGKDKAWHSYISEDLPRTVQQSTDSAIRSARSFQQSSSTHFRAFQEFIPQLRMQYKAYEDAFIQRVKDEFISATEHPALAGGIAATICLLLMRGPRRLLFRHTLGRFQSEEAQFVRAENNVRELNLSIDLMKKESRKLLERAALAEKDMIRGQSELANAGGQIQSLAKSVYKAEVEATDLMDLLREIPGREALKVRAEVASMASQLRLQRIAMDKKVLKISEFGISV</sequence>
<evidence type="ECO:0000313" key="2">
    <source>
        <dbReference type="Proteomes" id="UP001060085"/>
    </source>
</evidence>